<reference evidence="11 13" key="3">
    <citation type="submission" date="2018-09" db="EMBL/GenBank/DDBJ databases">
        <title>Metagenome Assembled Genomes from an Advanced Water Purification Facility.</title>
        <authorList>
            <person name="Stamps B.W."/>
            <person name="Spear J.R."/>
        </authorList>
    </citation>
    <scope>NUCLEOTIDE SEQUENCE [LARGE SCALE GENOMIC DNA]</scope>
    <source>
        <strain evidence="11">Bin_27_1</strain>
    </source>
</reference>
<dbReference type="eggNOG" id="COG0053">
    <property type="taxonomic scope" value="Bacteria"/>
</dbReference>
<dbReference type="PANTHER" id="PTHR43840:SF15">
    <property type="entry name" value="MITOCHONDRIAL METAL TRANSPORTER 1-RELATED"/>
    <property type="match status" value="1"/>
</dbReference>
<dbReference type="RefSeq" id="WP_012586050.1">
    <property type="nucleotide sequence ID" value="NC_011662.2"/>
</dbReference>
<evidence type="ECO:0000259" key="8">
    <source>
        <dbReference type="Pfam" id="PF01545"/>
    </source>
</evidence>
<feature type="domain" description="Cation efflux protein cytoplasmic" evidence="9">
    <location>
        <begin position="228"/>
        <end position="306"/>
    </location>
</feature>
<dbReference type="Gene3D" id="3.30.70.1350">
    <property type="entry name" value="Cation efflux protein, cytoplasmic domain"/>
    <property type="match status" value="1"/>
</dbReference>
<dbReference type="OrthoDB" id="9806522at2"/>
<keyword evidence="4 7" id="KW-0812">Transmembrane</keyword>
<accession>A0A5C7SNJ2</accession>
<dbReference type="GO" id="GO:0008324">
    <property type="term" value="F:monoatomic cation transmembrane transporter activity"/>
    <property type="evidence" value="ECO:0007669"/>
    <property type="project" value="InterPro"/>
</dbReference>
<feature type="transmembrane region" description="Helical" evidence="7">
    <location>
        <begin position="130"/>
        <end position="154"/>
    </location>
</feature>
<dbReference type="NCBIfam" id="TIGR01297">
    <property type="entry name" value="CDF"/>
    <property type="match status" value="1"/>
</dbReference>
<comment type="similarity">
    <text evidence="2">Belongs to the cation diffusion facilitator (CDF) transporter (TC 2.A.4) family.</text>
</comment>
<keyword evidence="3" id="KW-0813">Transport</keyword>
<dbReference type="InterPro" id="IPR027470">
    <property type="entry name" value="Cation_efflux_CTD"/>
</dbReference>
<gene>
    <name evidence="10" type="ordered locus">Tmz1t_3647</name>
    <name evidence="11" type="ORF">E6Q80_10480</name>
</gene>
<dbReference type="EMBL" id="SSFD01000161">
    <property type="protein sequence ID" value="TXH85002.1"/>
    <property type="molecule type" value="Genomic_DNA"/>
</dbReference>
<evidence type="ECO:0000256" key="7">
    <source>
        <dbReference type="SAM" id="Phobius"/>
    </source>
</evidence>
<comment type="subcellular location">
    <subcellularLocation>
        <location evidence="1">Membrane</location>
        <topology evidence="1">Multi-pass membrane protein</topology>
    </subcellularLocation>
</comment>
<dbReference type="PANTHER" id="PTHR43840">
    <property type="entry name" value="MITOCHONDRIAL METAL TRANSPORTER 1-RELATED"/>
    <property type="match status" value="1"/>
</dbReference>
<proteinExistence type="inferred from homology"/>
<evidence type="ECO:0000259" key="9">
    <source>
        <dbReference type="Pfam" id="PF16916"/>
    </source>
</evidence>
<dbReference type="InterPro" id="IPR036837">
    <property type="entry name" value="Cation_efflux_CTD_sf"/>
</dbReference>
<dbReference type="KEGG" id="tmz:Tmz1t_3647"/>
<evidence type="ECO:0000256" key="1">
    <source>
        <dbReference type="ARBA" id="ARBA00004141"/>
    </source>
</evidence>
<evidence type="ECO:0000256" key="3">
    <source>
        <dbReference type="ARBA" id="ARBA00022448"/>
    </source>
</evidence>
<dbReference type="FunFam" id="1.20.1510.10:FF:000006">
    <property type="entry name" value="Divalent cation efflux transporter"/>
    <property type="match status" value="1"/>
</dbReference>
<dbReference type="Gene3D" id="1.20.1510.10">
    <property type="entry name" value="Cation efflux protein transmembrane domain"/>
    <property type="match status" value="1"/>
</dbReference>
<name>C4KBR5_THASP</name>
<organism evidence="10 12">
    <name type="scientific">Thauera aminoaromatica</name>
    <dbReference type="NCBI Taxonomy" id="164330"/>
    <lineage>
        <taxon>Bacteria</taxon>
        <taxon>Pseudomonadati</taxon>
        <taxon>Pseudomonadota</taxon>
        <taxon>Betaproteobacteria</taxon>
        <taxon>Rhodocyclales</taxon>
        <taxon>Zoogloeaceae</taxon>
        <taxon>Thauera</taxon>
    </lineage>
</organism>
<dbReference type="InterPro" id="IPR058533">
    <property type="entry name" value="Cation_efflux_TM"/>
</dbReference>
<dbReference type="InterPro" id="IPR027469">
    <property type="entry name" value="Cation_efflux_TMD_sf"/>
</dbReference>
<keyword evidence="6 7" id="KW-0472">Membrane</keyword>
<protein>
    <submittedName>
        <fullName evidence="10">Cation diffusion facilitator family transporter</fullName>
    </submittedName>
    <submittedName>
        <fullName evidence="11">Cation transporter</fullName>
    </submittedName>
</protein>
<feature type="transmembrane region" description="Helical" evidence="7">
    <location>
        <begin position="199"/>
        <end position="217"/>
    </location>
</feature>
<accession>C4KBR5</accession>
<dbReference type="SUPFAM" id="SSF161111">
    <property type="entry name" value="Cation efflux protein transmembrane domain-like"/>
    <property type="match status" value="1"/>
</dbReference>
<keyword evidence="12" id="KW-1185">Reference proteome</keyword>
<dbReference type="Proteomes" id="UP000321192">
    <property type="component" value="Unassembled WGS sequence"/>
</dbReference>
<evidence type="ECO:0000256" key="6">
    <source>
        <dbReference type="ARBA" id="ARBA00023136"/>
    </source>
</evidence>
<evidence type="ECO:0000313" key="11">
    <source>
        <dbReference type="EMBL" id="TXH85002.1"/>
    </source>
</evidence>
<evidence type="ECO:0000313" key="12">
    <source>
        <dbReference type="Proteomes" id="UP000002186"/>
    </source>
</evidence>
<feature type="transmembrane region" description="Helical" evidence="7">
    <location>
        <begin position="31"/>
        <end position="54"/>
    </location>
</feature>
<keyword evidence="5 7" id="KW-1133">Transmembrane helix</keyword>
<evidence type="ECO:0000256" key="5">
    <source>
        <dbReference type="ARBA" id="ARBA00022989"/>
    </source>
</evidence>
<reference evidence="12" key="1">
    <citation type="submission" date="2009-05" db="EMBL/GenBank/DDBJ databases">
        <title>Complete sequence of chromosome of Thauera sp. MZ1T.</title>
        <authorList>
            <consortium name="US DOE Joint Genome Institute"/>
            <person name="Lucas S."/>
            <person name="Copeland A."/>
            <person name="Lapidus A."/>
            <person name="Glavina del Rio T."/>
            <person name="Dalin E."/>
            <person name="Tice H."/>
            <person name="Bruce D."/>
            <person name="Goodwin L."/>
            <person name="Pitluck S."/>
            <person name="Sims D."/>
            <person name="Brettin T."/>
            <person name="Detter J.C."/>
            <person name="Han C."/>
            <person name="Larimer F."/>
            <person name="Land M."/>
            <person name="Hauser L."/>
            <person name="Kyrpides N."/>
            <person name="Mikhailova N."/>
            <person name="Sayler G.S."/>
        </authorList>
    </citation>
    <scope>NUCLEOTIDE SEQUENCE [LARGE SCALE GENOMIC DNA]</scope>
    <source>
        <strain evidence="12">MZ1T</strain>
    </source>
</reference>
<dbReference type="GO" id="GO:0016020">
    <property type="term" value="C:membrane"/>
    <property type="evidence" value="ECO:0007669"/>
    <property type="project" value="UniProtKB-SubCell"/>
</dbReference>
<dbReference type="STRING" id="85643.Tmz1t_3647"/>
<evidence type="ECO:0000313" key="10">
    <source>
        <dbReference type="EMBL" id="ACR02240.1"/>
    </source>
</evidence>
<dbReference type="Pfam" id="PF01545">
    <property type="entry name" value="Cation_efflux"/>
    <property type="match status" value="1"/>
</dbReference>
<evidence type="ECO:0000313" key="13">
    <source>
        <dbReference type="Proteomes" id="UP000321192"/>
    </source>
</evidence>
<dbReference type="Proteomes" id="UP000002186">
    <property type="component" value="Chromosome"/>
</dbReference>
<feature type="domain" description="Cation efflux protein transmembrane" evidence="8">
    <location>
        <begin position="31"/>
        <end position="224"/>
    </location>
</feature>
<sequence>MHSRQASSPVARPSAGADDLARSRGIQRATLVAIVTNTVLTIGQVVIGLFAGAFSLVADAAHTLSDLITDLLVLLAGRHSADPADTNHPYGHGRIETVTTLVLGSVLAAVGVGFLWSSGIRLQNIGALPVLHPAALGMALLTLAAKEGLFRFSLAAARRLNAPMLEANAWHARSDAASSLVVAAGIGGSLAGYPFLEPLAAAVVGFLILHMGIRLALKSVRELIDTGLPEEELERLRTTIRETPGVIGLHEMRTRRMADRVLCDAHVQVDPRLTVSEGHRVSDAVYLRVRAAHPEVRDVLVHIDPEDDGELQAVPPGPLPERDEILAHMRKLLGPGFADPRRVQIHYLGQRVEVEIILPSLPDADALDALRSHRQTWLAEHPHYRNIRVFVELAP</sequence>
<dbReference type="Pfam" id="PF16916">
    <property type="entry name" value="ZT_dimer"/>
    <property type="match status" value="1"/>
</dbReference>
<feature type="transmembrane region" description="Helical" evidence="7">
    <location>
        <begin position="98"/>
        <end position="118"/>
    </location>
</feature>
<evidence type="ECO:0000256" key="4">
    <source>
        <dbReference type="ARBA" id="ARBA00022692"/>
    </source>
</evidence>
<reference evidence="10 12" key="2">
    <citation type="journal article" date="2012" name="Stand. Genomic Sci.">
        <title>Complete genome sequence of Thauera aminoaromatica strain MZ1T.</title>
        <authorList>
            <person name="Jiang K."/>
            <person name="Sanseverino J."/>
            <person name="Chauhan A."/>
            <person name="Lucas S."/>
            <person name="Copeland A."/>
            <person name="Lapidus A."/>
            <person name="Del Rio T.G."/>
            <person name="Dalin E."/>
            <person name="Tice H."/>
            <person name="Bruce D."/>
            <person name="Goodwin L."/>
            <person name="Pitluck S."/>
            <person name="Sims D."/>
            <person name="Brettin T."/>
            <person name="Detter J.C."/>
            <person name="Han C."/>
            <person name="Chang Y.J."/>
            <person name="Larimer F."/>
            <person name="Land M."/>
            <person name="Hauser L."/>
            <person name="Kyrpides N.C."/>
            <person name="Mikhailova N."/>
            <person name="Moser S."/>
            <person name="Jegier P."/>
            <person name="Close D."/>
            <person name="Debruyn J.M."/>
            <person name="Wang Y."/>
            <person name="Layton A.C."/>
            <person name="Allen M.S."/>
            <person name="Sayler G.S."/>
        </authorList>
    </citation>
    <scope>NUCLEOTIDE SEQUENCE [LARGE SCALE GENOMIC DNA]</scope>
    <source>
        <strain evidence="10 12">MZ1T</strain>
    </source>
</reference>
<evidence type="ECO:0000256" key="2">
    <source>
        <dbReference type="ARBA" id="ARBA00008114"/>
    </source>
</evidence>
<dbReference type="InterPro" id="IPR002524">
    <property type="entry name" value="Cation_efflux"/>
</dbReference>
<dbReference type="EMBL" id="CP001281">
    <property type="protein sequence ID" value="ACR02240.1"/>
    <property type="molecule type" value="Genomic_DNA"/>
</dbReference>
<dbReference type="InterPro" id="IPR050291">
    <property type="entry name" value="CDF_Transporter"/>
</dbReference>
<dbReference type="AlphaFoldDB" id="C4KBR5"/>
<dbReference type="SUPFAM" id="SSF160240">
    <property type="entry name" value="Cation efflux protein cytoplasmic domain-like"/>
    <property type="match status" value="1"/>
</dbReference>
<dbReference type="HOGENOM" id="CLU_013430_3_6_4"/>